<dbReference type="AlphaFoldDB" id="A0AAV6IBS9"/>
<name>A0AAV6IBS9_9ERIC</name>
<comment type="caution">
    <text evidence="1">The sequence shown here is derived from an EMBL/GenBank/DDBJ whole genome shotgun (WGS) entry which is preliminary data.</text>
</comment>
<protein>
    <submittedName>
        <fullName evidence="1">Uncharacterized protein</fullName>
    </submittedName>
</protein>
<organism evidence="1 2">
    <name type="scientific">Rhododendron griersonianum</name>
    <dbReference type="NCBI Taxonomy" id="479676"/>
    <lineage>
        <taxon>Eukaryota</taxon>
        <taxon>Viridiplantae</taxon>
        <taxon>Streptophyta</taxon>
        <taxon>Embryophyta</taxon>
        <taxon>Tracheophyta</taxon>
        <taxon>Spermatophyta</taxon>
        <taxon>Magnoliopsida</taxon>
        <taxon>eudicotyledons</taxon>
        <taxon>Gunneridae</taxon>
        <taxon>Pentapetalae</taxon>
        <taxon>asterids</taxon>
        <taxon>Ericales</taxon>
        <taxon>Ericaceae</taxon>
        <taxon>Ericoideae</taxon>
        <taxon>Rhodoreae</taxon>
        <taxon>Rhododendron</taxon>
    </lineage>
</organism>
<gene>
    <name evidence="1" type="ORF">RHGRI_030923</name>
</gene>
<sequence length="383" mass="43402">MEYEWTIKWGALVDEWLEREAAELYAKNQLEPMGEDLGIFQANDEWLNIDFININEDEPEWDPMPNEWQMIKEDDLLDYVTLPLLFMEYEQDVAHDRASPQPFGQPPENLENLCGNDEFCPQNYIVNNMLPKPIVCIPDKPCISVIQGLWEDDDAVSLWVGEEEWTVGKAALEEGIIEDDLWACETVEELGEALNAARLDKGKRKAETDLSDLYDDYIELWDEAYPKLVNHVMRSGRIYHPSNLQARGPSHPTKNGLFTPVIQSNVLEEDVIQRQLAKIPVAISIWGLLSQSCTHSQKLIQMLSRMEIAPETTPEDMVALLTPCLSKHAITFTEADLPIEGAGHNKPLHITLKCMGKWVPIVLIDNGSALNVCPLCTAYCLGL</sequence>
<keyword evidence="2" id="KW-1185">Reference proteome</keyword>
<accession>A0AAV6IBS9</accession>
<dbReference type="Proteomes" id="UP000823749">
    <property type="component" value="Chromosome 11"/>
</dbReference>
<evidence type="ECO:0000313" key="1">
    <source>
        <dbReference type="EMBL" id="KAG5524085.1"/>
    </source>
</evidence>
<proteinExistence type="predicted"/>
<evidence type="ECO:0000313" key="2">
    <source>
        <dbReference type="Proteomes" id="UP000823749"/>
    </source>
</evidence>
<dbReference type="EMBL" id="JACTNZ010000011">
    <property type="protein sequence ID" value="KAG5524085.1"/>
    <property type="molecule type" value="Genomic_DNA"/>
</dbReference>
<reference evidence="1" key="1">
    <citation type="submission" date="2020-08" db="EMBL/GenBank/DDBJ databases">
        <title>Plant Genome Project.</title>
        <authorList>
            <person name="Zhang R.-G."/>
        </authorList>
    </citation>
    <scope>NUCLEOTIDE SEQUENCE</scope>
    <source>
        <strain evidence="1">WSP0</strain>
        <tissue evidence="1">Leaf</tissue>
    </source>
</reference>